<dbReference type="GO" id="GO:0046872">
    <property type="term" value="F:metal ion binding"/>
    <property type="evidence" value="ECO:0007669"/>
    <property type="project" value="UniProtKB-KW"/>
</dbReference>
<evidence type="ECO:0000256" key="4">
    <source>
        <dbReference type="ARBA" id="ARBA00023002"/>
    </source>
</evidence>
<dbReference type="Gene3D" id="1.10.287.990">
    <property type="entry name" value="Fe,Mn superoxide dismutase (SOD) domain"/>
    <property type="match status" value="1"/>
</dbReference>
<keyword evidence="4 7" id="KW-0560">Oxidoreductase</keyword>
<sequence length="191" mass="20851">MSFELPELPFAKDALAPHMSEETLNYHYGKHHAGYVKKLNAGVEGTQWAGKSLEEIIRGAEGGVFNNAAQVWNHTFFWNCLKPGGGGEPSGDLAKAIDAAFGSYADFKTKFSAACAGQFGSGWGWLVKGQDGLEIMTTGNADTPLKHGKTAVLTIDVWEHAYYIDYRNDRAKFIGTILDSLVNWDFAASQL</sequence>
<dbReference type="InterPro" id="IPR019832">
    <property type="entry name" value="Mn/Fe_SOD_C"/>
</dbReference>
<dbReference type="EC" id="1.15.1.1" evidence="2 7"/>
<dbReference type="OrthoDB" id="9803125at2"/>
<evidence type="ECO:0000256" key="1">
    <source>
        <dbReference type="ARBA" id="ARBA00008714"/>
    </source>
</evidence>
<reference evidence="10 11" key="1">
    <citation type="submission" date="2018-03" db="EMBL/GenBank/DDBJ databases">
        <title>Draft Genome Sequences of the Obligatory Marine Myxobacteria Enhygromyxa salina SWB005.</title>
        <authorList>
            <person name="Poehlein A."/>
            <person name="Moghaddam J.A."/>
            <person name="Harms H."/>
            <person name="Alanjari M."/>
            <person name="Koenig G.M."/>
            <person name="Daniel R."/>
            <person name="Schaeberle T.F."/>
        </authorList>
    </citation>
    <scope>NUCLEOTIDE SEQUENCE [LARGE SCALE GENOMIC DNA]</scope>
    <source>
        <strain evidence="10 11">SWB005</strain>
    </source>
</reference>
<comment type="similarity">
    <text evidence="1 7">Belongs to the iron/manganese superoxide dismutase family.</text>
</comment>
<dbReference type="SUPFAM" id="SSF46609">
    <property type="entry name" value="Fe,Mn superoxide dismutase (SOD), N-terminal domain"/>
    <property type="match status" value="1"/>
</dbReference>
<feature type="domain" description="Manganese/iron superoxide dismutase N-terminal" evidence="8">
    <location>
        <begin position="2"/>
        <end position="81"/>
    </location>
</feature>
<evidence type="ECO:0000313" key="10">
    <source>
        <dbReference type="EMBL" id="PRP90039.1"/>
    </source>
</evidence>
<evidence type="ECO:0000256" key="3">
    <source>
        <dbReference type="ARBA" id="ARBA00022723"/>
    </source>
</evidence>
<evidence type="ECO:0000259" key="9">
    <source>
        <dbReference type="Pfam" id="PF02777"/>
    </source>
</evidence>
<dbReference type="FunFam" id="1.10.287.990:FF:000002">
    <property type="entry name" value="Superoxide dismutase"/>
    <property type="match status" value="1"/>
</dbReference>
<dbReference type="SUPFAM" id="SSF54719">
    <property type="entry name" value="Fe,Mn superoxide dismutase (SOD), C-terminal domain"/>
    <property type="match status" value="1"/>
</dbReference>
<evidence type="ECO:0000259" key="8">
    <source>
        <dbReference type="Pfam" id="PF00081"/>
    </source>
</evidence>
<keyword evidence="11" id="KW-1185">Reference proteome</keyword>
<organism evidence="10 11">
    <name type="scientific">Enhygromyxa salina</name>
    <dbReference type="NCBI Taxonomy" id="215803"/>
    <lineage>
        <taxon>Bacteria</taxon>
        <taxon>Pseudomonadati</taxon>
        <taxon>Myxococcota</taxon>
        <taxon>Polyangia</taxon>
        <taxon>Nannocystales</taxon>
        <taxon>Nannocystaceae</taxon>
        <taxon>Enhygromyxa</taxon>
    </lineage>
</organism>
<evidence type="ECO:0000256" key="7">
    <source>
        <dbReference type="RuleBase" id="RU000414"/>
    </source>
</evidence>
<gene>
    <name evidence="10" type="primary">sodB</name>
    <name evidence="10" type="ORF">ENSA5_68420</name>
</gene>
<dbReference type="InterPro" id="IPR036314">
    <property type="entry name" value="SOD_C_sf"/>
</dbReference>
<evidence type="ECO:0000256" key="6">
    <source>
        <dbReference type="PIRSR" id="PIRSR000349-1"/>
    </source>
</evidence>
<dbReference type="InterPro" id="IPR001189">
    <property type="entry name" value="Mn/Fe_SOD"/>
</dbReference>
<dbReference type="PANTHER" id="PTHR42769">
    <property type="entry name" value="SUPEROXIDE DISMUTASE"/>
    <property type="match status" value="1"/>
</dbReference>
<dbReference type="PANTHER" id="PTHR42769:SF3">
    <property type="entry name" value="SUPEROXIDE DISMUTASE [FE] 2, CHLOROPLASTIC"/>
    <property type="match status" value="1"/>
</dbReference>
<name>A0A2S9XB10_9BACT</name>
<protein>
    <recommendedName>
        <fullName evidence="2 7">Superoxide dismutase</fullName>
        <ecNumber evidence="2 7">1.15.1.1</ecNumber>
    </recommendedName>
</protein>
<feature type="binding site" evidence="6">
    <location>
        <position position="74"/>
    </location>
    <ligand>
        <name>Mn(2+)</name>
        <dbReference type="ChEBI" id="CHEBI:29035"/>
    </ligand>
</feature>
<comment type="function">
    <text evidence="7">Destroys radicals which are normally produced within the cells and which are toxic to biological systems.</text>
</comment>
<dbReference type="PROSITE" id="PS00088">
    <property type="entry name" value="SOD_MN"/>
    <property type="match status" value="1"/>
</dbReference>
<dbReference type="GO" id="GO:0004784">
    <property type="term" value="F:superoxide dismutase activity"/>
    <property type="evidence" value="ECO:0007669"/>
    <property type="project" value="UniProtKB-EC"/>
</dbReference>
<dbReference type="InterPro" id="IPR019833">
    <property type="entry name" value="Mn/Fe_SOD_BS"/>
</dbReference>
<comment type="caution">
    <text evidence="10">The sequence shown here is derived from an EMBL/GenBank/DDBJ whole genome shotgun (WGS) entry which is preliminary data.</text>
</comment>
<dbReference type="InterPro" id="IPR019831">
    <property type="entry name" value="Mn/Fe_SOD_N"/>
</dbReference>
<feature type="binding site" evidence="6">
    <location>
        <position position="156"/>
    </location>
    <ligand>
        <name>Mn(2+)</name>
        <dbReference type="ChEBI" id="CHEBI:29035"/>
    </ligand>
</feature>
<dbReference type="AlphaFoldDB" id="A0A2S9XB10"/>
<evidence type="ECO:0000313" key="11">
    <source>
        <dbReference type="Proteomes" id="UP000237968"/>
    </source>
</evidence>
<dbReference type="InterPro" id="IPR036324">
    <property type="entry name" value="Mn/Fe_SOD_N_sf"/>
</dbReference>
<feature type="domain" description="Manganese/iron superoxide dismutase C-terminal" evidence="9">
    <location>
        <begin position="89"/>
        <end position="189"/>
    </location>
</feature>
<dbReference type="EMBL" id="PVNK01000299">
    <property type="protein sequence ID" value="PRP90039.1"/>
    <property type="molecule type" value="Genomic_DNA"/>
</dbReference>
<evidence type="ECO:0000256" key="5">
    <source>
        <dbReference type="ARBA" id="ARBA00023004"/>
    </source>
</evidence>
<feature type="binding site" evidence="6">
    <location>
        <position position="27"/>
    </location>
    <ligand>
        <name>Mn(2+)</name>
        <dbReference type="ChEBI" id="CHEBI:29035"/>
    </ligand>
</feature>
<dbReference type="PIRSF" id="PIRSF000349">
    <property type="entry name" value="SODismutase"/>
    <property type="match status" value="1"/>
</dbReference>
<accession>A0A2S9XB10</accession>
<dbReference type="Pfam" id="PF02777">
    <property type="entry name" value="Sod_Fe_C"/>
    <property type="match status" value="1"/>
</dbReference>
<keyword evidence="3 6" id="KW-0479">Metal-binding</keyword>
<dbReference type="RefSeq" id="WP_106395968.1">
    <property type="nucleotide sequence ID" value="NZ_PVNK01000299.1"/>
</dbReference>
<proteinExistence type="inferred from homology"/>
<dbReference type="PRINTS" id="PR01703">
    <property type="entry name" value="MNSODISMTASE"/>
</dbReference>
<dbReference type="Proteomes" id="UP000237968">
    <property type="component" value="Unassembled WGS sequence"/>
</dbReference>
<feature type="binding site" evidence="6">
    <location>
        <position position="160"/>
    </location>
    <ligand>
        <name>Mn(2+)</name>
        <dbReference type="ChEBI" id="CHEBI:29035"/>
    </ligand>
</feature>
<evidence type="ECO:0000256" key="2">
    <source>
        <dbReference type="ARBA" id="ARBA00012682"/>
    </source>
</evidence>
<dbReference type="Pfam" id="PF00081">
    <property type="entry name" value="Sod_Fe_N"/>
    <property type="match status" value="1"/>
</dbReference>
<comment type="catalytic activity">
    <reaction evidence="7">
        <text>2 superoxide + 2 H(+) = H2O2 + O2</text>
        <dbReference type="Rhea" id="RHEA:20696"/>
        <dbReference type="ChEBI" id="CHEBI:15378"/>
        <dbReference type="ChEBI" id="CHEBI:15379"/>
        <dbReference type="ChEBI" id="CHEBI:16240"/>
        <dbReference type="ChEBI" id="CHEBI:18421"/>
        <dbReference type="EC" id="1.15.1.1"/>
    </reaction>
</comment>
<dbReference type="Gene3D" id="3.55.40.20">
    <property type="entry name" value="Iron/manganese superoxide dismutase, C-terminal domain"/>
    <property type="match status" value="1"/>
</dbReference>
<keyword evidence="5" id="KW-0408">Iron</keyword>